<evidence type="ECO:0000256" key="2">
    <source>
        <dbReference type="ARBA" id="ARBA00022448"/>
    </source>
</evidence>
<dbReference type="RefSeq" id="WP_149566443.1">
    <property type="nucleotide sequence ID" value="NZ_CP035807.1"/>
</dbReference>
<feature type="transmembrane region" description="Helical" evidence="7">
    <location>
        <begin position="176"/>
        <end position="198"/>
    </location>
</feature>
<dbReference type="Proteomes" id="UP000323824">
    <property type="component" value="Chromosome"/>
</dbReference>
<evidence type="ECO:0000256" key="4">
    <source>
        <dbReference type="ARBA" id="ARBA00022967"/>
    </source>
</evidence>
<dbReference type="InterPro" id="IPR050133">
    <property type="entry name" value="NqrDE/RnfAE_oxidrdctase"/>
</dbReference>
<proteinExistence type="predicted"/>
<evidence type="ECO:0000313" key="9">
    <source>
        <dbReference type="Proteomes" id="UP000323824"/>
    </source>
</evidence>
<evidence type="ECO:0000313" key="8">
    <source>
        <dbReference type="EMBL" id="QEN03183.1"/>
    </source>
</evidence>
<protein>
    <submittedName>
        <fullName evidence="8">Electron transport complex subunit RsxA</fullName>
    </submittedName>
</protein>
<dbReference type="Pfam" id="PF02508">
    <property type="entry name" value="Rnf-Nqr"/>
    <property type="match status" value="1"/>
</dbReference>
<feature type="transmembrane region" description="Helical" evidence="7">
    <location>
        <begin position="72"/>
        <end position="95"/>
    </location>
</feature>
<evidence type="ECO:0000256" key="6">
    <source>
        <dbReference type="ARBA" id="ARBA00023136"/>
    </source>
</evidence>
<keyword evidence="3 7" id="KW-0812">Transmembrane</keyword>
<comment type="subcellular location">
    <subcellularLocation>
        <location evidence="1">Endomembrane system</location>
        <topology evidence="1">Multi-pass membrane protein</topology>
    </subcellularLocation>
</comment>
<feature type="transmembrane region" description="Helical" evidence="7">
    <location>
        <begin position="46"/>
        <end position="66"/>
    </location>
</feature>
<gene>
    <name evidence="8" type="ORF">EW093_00180</name>
</gene>
<reference evidence="8 9" key="2">
    <citation type="submission" date="2019-09" db="EMBL/GenBank/DDBJ databases">
        <title>Complete Genome Sequence and Methylome Analysis of free living Spirochaetas.</title>
        <authorList>
            <person name="Leshcheva N."/>
            <person name="Mikheeva N."/>
        </authorList>
    </citation>
    <scope>NUCLEOTIDE SEQUENCE [LARGE SCALE GENOMIC DNA]</scope>
    <source>
        <strain evidence="8 9">P</strain>
    </source>
</reference>
<keyword evidence="4" id="KW-1278">Translocase</keyword>
<dbReference type="PIRSF" id="PIRSF006102">
    <property type="entry name" value="NQR_DE"/>
    <property type="match status" value="1"/>
</dbReference>
<reference evidence="8 9" key="1">
    <citation type="submission" date="2019-02" db="EMBL/GenBank/DDBJ databases">
        <authorList>
            <person name="Fomenkov A."/>
            <person name="Dubinina G."/>
            <person name="Grabovich M."/>
            <person name="Vincze T."/>
            <person name="Roberts R.J."/>
        </authorList>
    </citation>
    <scope>NUCLEOTIDE SEQUENCE [LARGE SCALE GENOMIC DNA]</scope>
    <source>
        <strain evidence="8 9">P</strain>
    </source>
</reference>
<evidence type="ECO:0000256" key="3">
    <source>
        <dbReference type="ARBA" id="ARBA00022692"/>
    </source>
</evidence>
<feature type="transmembrane region" description="Helical" evidence="7">
    <location>
        <begin position="139"/>
        <end position="164"/>
    </location>
</feature>
<dbReference type="OrthoDB" id="9803631at2"/>
<name>A0A5C1Q541_9SPIO</name>
<dbReference type="PANTHER" id="PTHR30335">
    <property type="entry name" value="INTEGRAL MEMBRANE PROTEIN OF SOXR-REDUCING COMPLEX"/>
    <property type="match status" value="1"/>
</dbReference>
<sequence length="201" mass="21973">MNSVVGLISIAFSAFLIQNIILTQFLGLCSFFGVGNKEESALGMGLAVTFVITLSSIATYSLYIFVLEPYNLEFLSTISFILVVSGLVQFVEMVIKKYFPGLYKSLGVYLPLITTNCAVLGVALLNIERIDLDYSLGMNFLIMVIFSFFTAAGYAFVIYLFSLIREQIGKTPIHAGLKGVPIALITAFVMALAFNGFVGMF</sequence>
<dbReference type="GO" id="GO:0005886">
    <property type="term" value="C:plasma membrane"/>
    <property type="evidence" value="ECO:0007669"/>
    <property type="project" value="TreeGrafter"/>
</dbReference>
<accession>A0A5C1Q541</accession>
<feature type="transmembrane region" description="Helical" evidence="7">
    <location>
        <begin position="107"/>
        <end position="127"/>
    </location>
</feature>
<dbReference type="GO" id="GO:0012505">
    <property type="term" value="C:endomembrane system"/>
    <property type="evidence" value="ECO:0007669"/>
    <property type="project" value="UniProtKB-SubCell"/>
</dbReference>
<dbReference type="KEGG" id="sper:EW093_00180"/>
<evidence type="ECO:0000256" key="5">
    <source>
        <dbReference type="ARBA" id="ARBA00022989"/>
    </source>
</evidence>
<dbReference type="AlphaFoldDB" id="A0A5C1Q541"/>
<dbReference type="PANTHER" id="PTHR30335:SF0">
    <property type="entry name" value="ION-TRANSLOCATING OXIDOREDUCTASE COMPLEX SUBUNIT A"/>
    <property type="match status" value="1"/>
</dbReference>
<dbReference type="EMBL" id="CP035807">
    <property type="protein sequence ID" value="QEN03183.1"/>
    <property type="molecule type" value="Genomic_DNA"/>
</dbReference>
<feature type="transmembrane region" description="Helical" evidence="7">
    <location>
        <begin position="6"/>
        <end position="34"/>
    </location>
</feature>
<keyword evidence="5 7" id="KW-1133">Transmembrane helix</keyword>
<evidence type="ECO:0000256" key="1">
    <source>
        <dbReference type="ARBA" id="ARBA00004127"/>
    </source>
</evidence>
<evidence type="ECO:0000256" key="7">
    <source>
        <dbReference type="SAM" id="Phobius"/>
    </source>
</evidence>
<dbReference type="InterPro" id="IPR003667">
    <property type="entry name" value="NqrDE/RnfAE"/>
</dbReference>
<keyword evidence="2" id="KW-0813">Transport</keyword>
<keyword evidence="6 7" id="KW-0472">Membrane</keyword>
<organism evidence="8 9">
    <name type="scientific">Thiospirochaeta perfilievii</name>
    <dbReference type="NCBI Taxonomy" id="252967"/>
    <lineage>
        <taxon>Bacteria</taxon>
        <taxon>Pseudomonadati</taxon>
        <taxon>Spirochaetota</taxon>
        <taxon>Spirochaetia</taxon>
        <taxon>Spirochaetales</taxon>
        <taxon>Spirochaetaceae</taxon>
        <taxon>Thiospirochaeta</taxon>
    </lineage>
</organism>
<keyword evidence="9" id="KW-1185">Reference proteome</keyword>